<evidence type="ECO:0000313" key="5">
    <source>
        <dbReference type="Proteomes" id="UP000236333"/>
    </source>
</evidence>
<protein>
    <recommendedName>
        <fullName evidence="3">SF3 helicase domain-containing protein</fullName>
    </recommendedName>
</protein>
<dbReference type="GO" id="GO:0005524">
    <property type="term" value="F:ATP binding"/>
    <property type="evidence" value="ECO:0007669"/>
    <property type="project" value="UniProtKB-KW"/>
</dbReference>
<accession>A0A2J7ZN23</accession>
<gene>
    <name evidence="4" type="ORF">TSOC_012443</name>
</gene>
<sequence length="459" mass="50880">MSRIPTIPISTDANFPVLRNSLLAHSEANKLRKANGLIFEPVPGCPCAYRERCDYGTYINDVLEDSEVYTSNPKRFDEAMKFLTNYRCKRFPLLVTDRDLLSFANGVLELSSGIFTSYEVLSAGPHSPLSQKVARHHVPFEYTGSTETPLLDTVLNTQFSKEVADVLCALFGRTLFPINSIDSWQVMPYLVGVGGTGKSLLFNVLQRFFAPGAVGNLAAKREEIFGMANLADKEIVLGRDMPAKLSGSLPQEIMQAMTAGEGMEIPRKTTTAMQLTWTAPVVLASNHMPDYINTGNNIGRCIVPFRFDTVITAPQDDLQNRILEGELPAIIARCIQCYGNLRVQVKAARSFWNAMPQSILDWQRKLAASTNKLHEFLAMEDDERVTHEKMQYNGSFSYKITVVPGHVTWVSDFKAAFLNVTANELKDLDLSVLSSMGFNLDATNPRMASVAIPMIMVGG</sequence>
<keyword evidence="2" id="KW-0067">ATP-binding</keyword>
<dbReference type="InterPro" id="IPR045455">
    <property type="entry name" value="NrS-1_pol-like_helicase"/>
</dbReference>
<proteinExistence type="predicted"/>
<evidence type="ECO:0000313" key="4">
    <source>
        <dbReference type="EMBL" id="PNH01657.1"/>
    </source>
</evidence>
<dbReference type="InterPro" id="IPR027417">
    <property type="entry name" value="P-loop_NTPase"/>
</dbReference>
<name>A0A2J7ZN23_9CHLO</name>
<organism evidence="4 5">
    <name type="scientific">Tetrabaena socialis</name>
    <dbReference type="NCBI Taxonomy" id="47790"/>
    <lineage>
        <taxon>Eukaryota</taxon>
        <taxon>Viridiplantae</taxon>
        <taxon>Chlorophyta</taxon>
        <taxon>core chlorophytes</taxon>
        <taxon>Chlorophyceae</taxon>
        <taxon>CS clade</taxon>
        <taxon>Chlamydomonadales</taxon>
        <taxon>Tetrabaenaceae</taxon>
        <taxon>Tetrabaena</taxon>
    </lineage>
</organism>
<keyword evidence="5" id="KW-1185">Reference proteome</keyword>
<dbReference type="PROSITE" id="PS51206">
    <property type="entry name" value="SF3_HELICASE_1"/>
    <property type="match status" value="1"/>
</dbReference>
<dbReference type="OrthoDB" id="2131500at2759"/>
<feature type="domain" description="SF3 helicase" evidence="3">
    <location>
        <begin position="162"/>
        <end position="320"/>
    </location>
</feature>
<reference evidence="4 5" key="1">
    <citation type="journal article" date="2017" name="Mol. Biol. Evol.">
        <title>The 4-celled Tetrabaena socialis nuclear genome reveals the essential components for genetic control of cell number at the origin of multicellularity in the volvocine lineage.</title>
        <authorList>
            <person name="Featherston J."/>
            <person name="Arakaki Y."/>
            <person name="Hanschen E.R."/>
            <person name="Ferris P.J."/>
            <person name="Michod R.E."/>
            <person name="Olson B.J.S.C."/>
            <person name="Nozaki H."/>
            <person name="Durand P.M."/>
        </authorList>
    </citation>
    <scope>NUCLEOTIDE SEQUENCE [LARGE SCALE GENOMIC DNA]</scope>
    <source>
        <strain evidence="4 5">NIES-571</strain>
    </source>
</reference>
<comment type="caution">
    <text evidence="4">The sequence shown here is derived from an EMBL/GenBank/DDBJ whole genome shotgun (WGS) entry which is preliminary data.</text>
</comment>
<dbReference type="EMBL" id="PGGS01000827">
    <property type="protein sequence ID" value="PNH01657.1"/>
    <property type="molecule type" value="Genomic_DNA"/>
</dbReference>
<dbReference type="Pfam" id="PF08706">
    <property type="entry name" value="D5_N"/>
    <property type="match status" value="1"/>
</dbReference>
<dbReference type="InterPro" id="IPR014818">
    <property type="entry name" value="Phage/plasmid_primase_P4_C"/>
</dbReference>
<dbReference type="AlphaFoldDB" id="A0A2J7ZN23"/>
<dbReference type="Gene3D" id="3.40.50.300">
    <property type="entry name" value="P-loop containing nucleotide triphosphate hydrolases"/>
    <property type="match status" value="1"/>
</dbReference>
<evidence type="ECO:0000256" key="1">
    <source>
        <dbReference type="ARBA" id="ARBA00022741"/>
    </source>
</evidence>
<dbReference type="Proteomes" id="UP000236333">
    <property type="component" value="Unassembled WGS sequence"/>
</dbReference>
<dbReference type="Pfam" id="PF19263">
    <property type="entry name" value="DUF5906"/>
    <property type="match status" value="1"/>
</dbReference>
<keyword evidence="1" id="KW-0547">Nucleotide-binding</keyword>
<evidence type="ECO:0000259" key="3">
    <source>
        <dbReference type="PROSITE" id="PS51206"/>
    </source>
</evidence>
<dbReference type="InterPro" id="IPR014015">
    <property type="entry name" value="Helicase_SF3_DNA-vir"/>
</dbReference>
<evidence type="ECO:0000256" key="2">
    <source>
        <dbReference type="ARBA" id="ARBA00022840"/>
    </source>
</evidence>
<dbReference type="SUPFAM" id="SSF52540">
    <property type="entry name" value="P-loop containing nucleoside triphosphate hydrolases"/>
    <property type="match status" value="1"/>
</dbReference>